<feature type="region of interest" description="Disordered" evidence="1">
    <location>
        <begin position="208"/>
        <end position="331"/>
    </location>
</feature>
<keyword evidence="2" id="KW-0812">Transmembrane</keyword>
<proteinExistence type="predicted"/>
<feature type="compositionally biased region" description="Low complexity" evidence="1">
    <location>
        <begin position="213"/>
        <end position="305"/>
    </location>
</feature>
<sequence length="420" mass="43090">MLKFLIGAFVAGVVGAQTTTQLTFTDTTTPAIVGNYSLGYVNNTVENRCHIGVAKFMALQTGHVDTMKMGVYSQATQETCGISLVLSTFPGNVVVGSSVLTTFVDLVASRPGTDEMAPFNVTASAWELVAGQNYTVRIQPFTWTTPPAGGVASAAHCVFDIPYGIPGLPYAFIGYAGPTGGPCGSTPLTVNKAGDGWAMQLKLIGRPGNIVVPSPSATNTPTPTSSSTPTPTHTGTPTPSATPTGTPTITDTPTPTLSPGATASNSPTSTRTPSRTPSISYTPSPTLSVTPSVTPSSTPTPTPSLRIGASPSVTPTETPGPTDSPSAKPVAGIAAPASVQAPQTSAGSIVGAALGGAFAVVAIIVVAIRFRIVSAQLNEHKISSWRQKKKSTANRLPQFETIENPTLLRIKRVNSLTSSN</sequence>
<name>A0A6C0BBG2_9ZZZZ</name>
<dbReference type="EMBL" id="MN739109">
    <property type="protein sequence ID" value="QHS89390.1"/>
    <property type="molecule type" value="Genomic_DNA"/>
</dbReference>
<accession>A0A6C0BBG2</accession>
<evidence type="ECO:0000256" key="2">
    <source>
        <dbReference type="SAM" id="Phobius"/>
    </source>
</evidence>
<keyword evidence="2" id="KW-1133">Transmembrane helix</keyword>
<protein>
    <submittedName>
        <fullName evidence="3">Uncharacterized protein</fullName>
    </submittedName>
</protein>
<organism evidence="3">
    <name type="scientific">viral metagenome</name>
    <dbReference type="NCBI Taxonomy" id="1070528"/>
    <lineage>
        <taxon>unclassified sequences</taxon>
        <taxon>metagenomes</taxon>
        <taxon>organismal metagenomes</taxon>
    </lineage>
</organism>
<dbReference type="AlphaFoldDB" id="A0A6C0BBG2"/>
<evidence type="ECO:0000313" key="3">
    <source>
        <dbReference type="EMBL" id="QHS89390.1"/>
    </source>
</evidence>
<feature type="compositionally biased region" description="Polar residues" evidence="1">
    <location>
        <begin position="311"/>
        <end position="325"/>
    </location>
</feature>
<feature type="transmembrane region" description="Helical" evidence="2">
    <location>
        <begin position="346"/>
        <end position="368"/>
    </location>
</feature>
<evidence type="ECO:0000256" key="1">
    <source>
        <dbReference type="SAM" id="MobiDB-lite"/>
    </source>
</evidence>
<reference evidence="3" key="1">
    <citation type="journal article" date="2020" name="Nature">
        <title>Giant virus diversity and host interactions through global metagenomics.</title>
        <authorList>
            <person name="Schulz F."/>
            <person name="Roux S."/>
            <person name="Paez-Espino D."/>
            <person name="Jungbluth S."/>
            <person name="Walsh D.A."/>
            <person name="Denef V.J."/>
            <person name="McMahon K.D."/>
            <person name="Konstantinidis K.T."/>
            <person name="Eloe-Fadrosh E.A."/>
            <person name="Kyrpides N.C."/>
            <person name="Woyke T."/>
        </authorList>
    </citation>
    <scope>NUCLEOTIDE SEQUENCE</scope>
    <source>
        <strain evidence="3">GVMAG-M-3300010158-60</strain>
    </source>
</reference>
<keyword evidence="2" id="KW-0472">Membrane</keyword>